<dbReference type="EMBL" id="HE611333">
    <property type="protein sequence ID" value="CCE60772.1"/>
    <property type="molecule type" value="Genomic_DNA"/>
</dbReference>
<accession>I2FLN8</accession>
<dbReference type="RefSeq" id="YP_006382477.1">
    <property type="nucleotide sequence ID" value="NC_017971.2"/>
</dbReference>
<protein>
    <submittedName>
        <fullName evidence="1">Uncharacterized protein</fullName>
    </submittedName>
</protein>
<evidence type="ECO:0000313" key="1">
    <source>
        <dbReference type="EMBL" id="CCE60772.1"/>
    </source>
</evidence>
<sequence>MSGLHYWVPFKSGGVLRATYGSHYSCFGSLPTVSAAVPSGSETLNYLYLSCEYTKEDFDKIYSALTRDVPVIHVNGKAYPAPKCEWFEAPEPSGYAIDKVRGYVYEEAPPHHMKVTFPEELSNDEVYAYIKFYCKLLSLPFCKKVAAGVQLNPVTALKLASDKLLEVTGKRNFLATYFAISMANQMIGYSFPCPMTGVHAKALKDYLQGNIRGWSSAPISKVRWVTSKKGPNVTLAVSSSYGLQQLHISVGKDDPFVPLYRFYEGNSHYPHTLRSNQPDLIEYCAELLGKWMKENDV</sequence>
<reference evidence="1 2" key="1">
    <citation type="journal article" date="2012" name="PLoS ONE">
        <title>Genomic Analysis of Pseudomonas putida Phage tf with Localized Single-Strand DNA Interruptions.</title>
        <authorList>
            <person name="Glukhov A.S."/>
            <person name="Krutilina A.I."/>
            <person name="Shlyapnikov M.G."/>
            <person name="Severinov K."/>
            <person name="Lavysh D."/>
            <person name="Kochetkov V.V."/>
            <person name="McGrath J.W."/>
            <person name="de Leeuwe C."/>
            <person name="Shaburova O.V."/>
            <person name="Krylov V.N."/>
            <person name="Akulenko N.V."/>
            <person name="Kulakov L.A."/>
        </authorList>
    </citation>
    <scope>NUCLEOTIDE SEQUENCE [LARGE SCALE GENOMIC DNA]</scope>
</reference>
<name>I2FLN8_9CAUD</name>
<organism evidence="1 2">
    <name type="scientific">Pseudomonas phage tf</name>
    <dbReference type="NCBI Taxonomy" id="1114179"/>
    <lineage>
        <taxon>Viruses</taxon>
        <taxon>Duplodnaviria</taxon>
        <taxon>Heunggongvirae</taxon>
        <taxon>Uroviricota</taxon>
        <taxon>Caudoviricetes</taxon>
        <taxon>Krylovvirus</taxon>
        <taxon>Krylovvirus tf</taxon>
    </lineage>
</organism>
<gene>
    <name evidence="1" type="ORF">tf_17</name>
</gene>
<evidence type="ECO:0000313" key="2">
    <source>
        <dbReference type="Proteomes" id="UP000002867"/>
    </source>
</evidence>
<dbReference type="Proteomes" id="UP000002867">
    <property type="component" value="Segment"/>
</dbReference>
<dbReference type="GeneID" id="12979129"/>
<proteinExistence type="predicted"/>
<dbReference type="KEGG" id="vg:12979129"/>
<keyword evidence="2" id="KW-1185">Reference proteome</keyword>